<dbReference type="SUPFAM" id="SSF51322">
    <property type="entry name" value="Cyanovirin-N"/>
    <property type="match status" value="1"/>
</dbReference>
<accession>A0A9P8RMT3</accession>
<evidence type="ECO:0000313" key="2">
    <source>
        <dbReference type="EMBL" id="KAH6646016.1"/>
    </source>
</evidence>
<evidence type="ECO:0000259" key="1">
    <source>
        <dbReference type="Pfam" id="PF08881"/>
    </source>
</evidence>
<name>A0A9P8RMT3_9PEZI</name>
<dbReference type="Gene3D" id="2.30.60.10">
    <property type="entry name" value="Cyanovirin-N"/>
    <property type="match status" value="1"/>
</dbReference>
<dbReference type="RefSeq" id="XP_045952530.1">
    <property type="nucleotide sequence ID" value="XM_046108268.1"/>
</dbReference>
<gene>
    <name evidence="2" type="ORF">BKA67DRAFT_663886</name>
</gene>
<feature type="domain" description="Cyanovirin-N" evidence="1">
    <location>
        <begin position="15"/>
        <end position="64"/>
    </location>
</feature>
<dbReference type="Pfam" id="PF08881">
    <property type="entry name" value="CVNH"/>
    <property type="match status" value="1"/>
</dbReference>
<sequence length="165" mass="18034">MQDPNGWNLVGATVHSFCNSHLCNEITENSLNVHLCIGNTNGQLVFKNGNFGHSCTNCFVQNGNQLNYADNGEIYDWFGYLACFTAYQPQPLPHGFYCKEPPQGWQPVPDMTDTACGNDGCPCKTGNCGFTIDQVAPDFTEGADASRVPNNVTTKLPSYLQEIGL</sequence>
<dbReference type="AlphaFoldDB" id="A0A9P8RMT3"/>
<dbReference type="GeneID" id="70137159"/>
<dbReference type="Proteomes" id="UP000758603">
    <property type="component" value="Unassembled WGS sequence"/>
</dbReference>
<reference evidence="2" key="1">
    <citation type="journal article" date="2021" name="Nat. Commun.">
        <title>Genetic determinants of endophytism in the Arabidopsis root mycobiome.</title>
        <authorList>
            <person name="Mesny F."/>
            <person name="Miyauchi S."/>
            <person name="Thiergart T."/>
            <person name="Pickel B."/>
            <person name="Atanasova L."/>
            <person name="Karlsson M."/>
            <person name="Huettel B."/>
            <person name="Barry K.W."/>
            <person name="Haridas S."/>
            <person name="Chen C."/>
            <person name="Bauer D."/>
            <person name="Andreopoulos W."/>
            <person name="Pangilinan J."/>
            <person name="LaButti K."/>
            <person name="Riley R."/>
            <person name="Lipzen A."/>
            <person name="Clum A."/>
            <person name="Drula E."/>
            <person name="Henrissat B."/>
            <person name="Kohler A."/>
            <person name="Grigoriev I.V."/>
            <person name="Martin F.M."/>
            <person name="Hacquard S."/>
        </authorList>
    </citation>
    <scope>NUCLEOTIDE SEQUENCE</scope>
    <source>
        <strain evidence="2">MPI-SDFR-AT-0073</strain>
    </source>
</reference>
<proteinExistence type="predicted"/>
<dbReference type="EMBL" id="JAGPXC010000010">
    <property type="protein sequence ID" value="KAH6646016.1"/>
    <property type="molecule type" value="Genomic_DNA"/>
</dbReference>
<dbReference type="OrthoDB" id="4672515at2759"/>
<dbReference type="InterPro" id="IPR036673">
    <property type="entry name" value="Cyanovirin-N_sf"/>
</dbReference>
<keyword evidence="3" id="KW-1185">Reference proteome</keyword>
<organism evidence="2 3">
    <name type="scientific">Truncatella angustata</name>
    <dbReference type="NCBI Taxonomy" id="152316"/>
    <lineage>
        <taxon>Eukaryota</taxon>
        <taxon>Fungi</taxon>
        <taxon>Dikarya</taxon>
        <taxon>Ascomycota</taxon>
        <taxon>Pezizomycotina</taxon>
        <taxon>Sordariomycetes</taxon>
        <taxon>Xylariomycetidae</taxon>
        <taxon>Amphisphaeriales</taxon>
        <taxon>Sporocadaceae</taxon>
        <taxon>Truncatella</taxon>
    </lineage>
</organism>
<protein>
    <recommendedName>
        <fullName evidence="1">Cyanovirin-N domain-containing protein</fullName>
    </recommendedName>
</protein>
<evidence type="ECO:0000313" key="3">
    <source>
        <dbReference type="Proteomes" id="UP000758603"/>
    </source>
</evidence>
<comment type="caution">
    <text evidence="2">The sequence shown here is derived from an EMBL/GenBank/DDBJ whole genome shotgun (WGS) entry which is preliminary data.</text>
</comment>
<dbReference type="InterPro" id="IPR011058">
    <property type="entry name" value="Cyanovirin-N"/>
</dbReference>